<dbReference type="Proteomes" id="UP001208570">
    <property type="component" value="Unassembled WGS sequence"/>
</dbReference>
<comment type="caution">
    <text evidence="2">The sequence shown here is derived from an EMBL/GenBank/DDBJ whole genome shotgun (WGS) entry which is preliminary data.</text>
</comment>
<keyword evidence="3" id="KW-1185">Reference proteome</keyword>
<name>A0AAD9KAA6_9ANNE</name>
<evidence type="ECO:0000256" key="1">
    <source>
        <dbReference type="SAM" id="Phobius"/>
    </source>
</evidence>
<sequence length="106" mass="12393">MCTGWYIMFLIPTSLFGCLVHVIYFTKTANQFSHWLIYGQYQESVVHQLVDVCVRARSHFCTHFVYFLIPNSPTSPPTPEVRRRELAAERTNSMDIRAIDSGYDYH</sequence>
<keyword evidence="1" id="KW-0472">Membrane</keyword>
<accession>A0AAD9KAA6</accession>
<proteinExistence type="predicted"/>
<gene>
    <name evidence="2" type="ORF">LSH36_21g01025</name>
</gene>
<evidence type="ECO:0000313" key="2">
    <source>
        <dbReference type="EMBL" id="KAK2168003.1"/>
    </source>
</evidence>
<dbReference type="EMBL" id="JAODUP010000021">
    <property type="protein sequence ID" value="KAK2168003.1"/>
    <property type="molecule type" value="Genomic_DNA"/>
</dbReference>
<keyword evidence="1" id="KW-0812">Transmembrane</keyword>
<organism evidence="2 3">
    <name type="scientific">Paralvinella palmiformis</name>
    <dbReference type="NCBI Taxonomy" id="53620"/>
    <lineage>
        <taxon>Eukaryota</taxon>
        <taxon>Metazoa</taxon>
        <taxon>Spiralia</taxon>
        <taxon>Lophotrochozoa</taxon>
        <taxon>Annelida</taxon>
        <taxon>Polychaeta</taxon>
        <taxon>Sedentaria</taxon>
        <taxon>Canalipalpata</taxon>
        <taxon>Terebellida</taxon>
        <taxon>Terebelliformia</taxon>
        <taxon>Alvinellidae</taxon>
        <taxon>Paralvinella</taxon>
    </lineage>
</organism>
<reference evidence="2" key="1">
    <citation type="journal article" date="2023" name="Mol. Biol. Evol.">
        <title>Third-Generation Sequencing Reveals the Adaptive Role of the Epigenome in Three Deep-Sea Polychaetes.</title>
        <authorList>
            <person name="Perez M."/>
            <person name="Aroh O."/>
            <person name="Sun Y."/>
            <person name="Lan Y."/>
            <person name="Juniper S.K."/>
            <person name="Young C.R."/>
            <person name="Angers B."/>
            <person name="Qian P.Y."/>
        </authorList>
    </citation>
    <scope>NUCLEOTIDE SEQUENCE</scope>
    <source>
        <strain evidence="2">P08H-3</strain>
    </source>
</reference>
<dbReference type="AlphaFoldDB" id="A0AAD9KAA6"/>
<protein>
    <submittedName>
        <fullName evidence="2">Uncharacterized protein</fullName>
    </submittedName>
</protein>
<evidence type="ECO:0000313" key="3">
    <source>
        <dbReference type="Proteomes" id="UP001208570"/>
    </source>
</evidence>
<keyword evidence="1" id="KW-1133">Transmembrane helix</keyword>
<feature type="transmembrane region" description="Helical" evidence="1">
    <location>
        <begin position="6"/>
        <end position="25"/>
    </location>
</feature>